<dbReference type="Gene3D" id="2.10.109.10">
    <property type="entry name" value="Umud Fragment, subunit A"/>
    <property type="match status" value="1"/>
</dbReference>
<dbReference type="GO" id="GO:0009003">
    <property type="term" value="F:signal peptidase activity"/>
    <property type="evidence" value="ECO:0007669"/>
    <property type="project" value="UniProtKB-EC"/>
</dbReference>
<dbReference type="EC" id="3.4.21.89" evidence="4 6"/>
<evidence type="ECO:0000256" key="3">
    <source>
        <dbReference type="ARBA" id="ARBA00009370"/>
    </source>
</evidence>
<keyword evidence="6" id="KW-1133">Transmembrane helix</keyword>
<evidence type="ECO:0000256" key="6">
    <source>
        <dbReference type="RuleBase" id="RU362042"/>
    </source>
</evidence>
<evidence type="ECO:0000256" key="5">
    <source>
        <dbReference type="ARBA" id="ARBA00022801"/>
    </source>
</evidence>
<gene>
    <name evidence="9" type="primary">lepB</name>
    <name evidence="9" type="ORF">ABQ292_16970</name>
</gene>
<name>A0ABV3XHK4_9ACTN</name>
<evidence type="ECO:0000256" key="1">
    <source>
        <dbReference type="ARBA" id="ARBA00000677"/>
    </source>
</evidence>
<organism evidence="9 10">
    <name type="scientific">Geodermatophilus maliterrae</name>
    <dbReference type="NCBI Taxonomy" id="3162531"/>
    <lineage>
        <taxon>Bacteria</taxon>
        <taxon>Bacillati</taxon>
        <taxon>Actinomycetota</taxon>
        <taxon>Actinomycetes</taxon>
        <taxon>Geodermatophilales</taxon>
        <taxon>Geodermatophilaceae</taxon>
        <taxon>Geodermatophilus</taxon>
    </lineage>
</organism>
<feature type="region of interest" description="Disordered" evidence="7">
    <location>
        <begin position="1"/>
        <end position="35"/>
    </location>
</feature>
<dbReference type="InterPro" id="IPR019758">
    <property type="entry name" value="Pept_S26A_signal_pept_1_CS"/>
</dbReference>
<evidence type="ECO:0000256" key="4">
    <source>
        <dbReference type="ARBA" id="ARBA00013208"/>
    </source>
</evidence>
<proteinExistence type="inferred from homology"/>
<dbReference type="NCBIfam" id="TIGR02227">
    <property type="entry name" value="sigpep_I_bact"/>
    <property type="match status" value="1"/>
</dbReference>
<keyword evidence="5 6" id="KW-0378">Hydrolase</keyword>
<dbReference type="PANTHER" id="PTHR43390:SF1">
    <property type="entry name" value="CHLOROPLAST PROCESSING PEPTIDASE"/>
    <property type="match status" value="1"/>
</dbReference>
<dbReference type="InterPro" id="IPR000223">
    <property type="entry name" value="Pept_S26A_signal_pept_1"/>
</dbReference>
<evidence type="ECO:0000313" key="10">
    <source>
        <dbReference type="Proteomes" id="UP001560045"/>
    </source>
</evidence>
<dbReference type="PRINTS" id="PR00727">
    <property type="entry name" value="LEADERPTASE"/>
</dbReference>
<dbReference type="Pfam" id="PF10502">
    <property type="entry name" value="Peptidase_S26"/>
    <property type="match status" value="1"/>
</dbReference>
<evidence type="ECO:0000256" key="2">
    <source>
        <dbReference type="ARBA" id="ARBA00004401"/>
    </source>
</evidence>
<comment type="subcellular location">
    <subcellularLocation>
        <location evidence="2">Cell membrane</location>
        <topology evidence="2">Single-pass type II membrane protein</topology>
    </subcellularLocation>
    <subcellularLocation>
        <location evidence="6">Membrane</location>
        <topology evidence="6">Single-pass type II membrane protein</topology>
    </subcellularLocation>
</comment>
<reference evidence="9 10" key="1">
    <citation type="submission" date="2024-06" db="EMBL/GenBank/DDBJ databases">
        <title>Draft genome sequence of Geodermatophilus badlandi, a novel member of the Geodermatophilaceae isolated from badland sedimentary rocks in the Red desert, Wyoming, USA.</title>
        <authorList>
            <person name="Ben Tekaya S."/>
            <person name="Nouioui I."/>
            <person name="Flores G.M."/>
            <person name="Shaal M.N."/>
            <person name="Bredoire F."/>
            <person name="Basile F."/>
            <person name="Van Diepen L."/>
            <person name="Ward N.L."/>
        </authorList>
    </citation>
    <scope>NUCLEOTIDE SEQUENCE [LARGE SCALE GENOMIC DNA]</scope>
    <source>
        <strain evidence="9 10">WL48A</strain>
    </source>
</reference>
<dbReference type="EMBL" id="JBFNXQ010000058">
    <property type="protein sequence ID" value="MEX5720058.1"/>
    <property type="molecule type" value="Genomic_DNA"/>
</dbReference>
<keyword evidence="6" id="KW-0645">Protease</keyword>
<evidence type="ECO:0000259" key="8">
    <source>
        <dbReference type="Pfam" id="PF10502"/>
    </source>
</evidence>
<feature type="transmembrane region" description="Helical" evidence="6">
    <location>
        <begin position="40"/>
        <end position="62"/>
    </location>
</feature>
<dbReference type="PROSITE" id="PS00761">
    <property type="entry name" value="SPASE_I_3"/>
    <property type="match status" value="1"/>
</dbReference>
<dbReference type="CDD" id="cd06530">
    <property type="entry name" value="S26_SPase_I"/>
    <property type="match status" value="1"/>
</dbReference>
<keyword evidence="10" id="KW-1185">Reference proteome</keyword>
<protein>
    <recommendedName>
        <fullName evidence="4 6">Signal peptidase I</fullName>
        <ecNumber evidence="4 6">3.4.21.89</ecNumber>
    </recommendedName>
</protein>
<keyword evidence="6" id="KW-0472">Membrane</keyword>
<comment type="similarity">
    <text evidence="3 6">Belongs to the peptidase S26 family.</text>
</comment>
<keyword evidence="6" id="KW-0812">Transmembrane</keyword>
<dbReference type="PANTHER" id="PTHR43390">
    <property type="entry name" value="SIGNAL PEPTIDASE I"/>
    <property type="match status" value="1"/>
</dbReference>
<dbReference type="Proteomes" id="UP001560045">
    <property type="component" value="Unassembled WGS sequence"/>
</dbReference>
<sequence length="308" mass="32983">MSSDRSGEPADVVPGDESPSGAESTGRRSRRRREKPESSLLRELPVLLLVAFVLALVVKTFFAQAFFIPSGSMEQTLHGCPGCTGDRVLVNKVPYWFGEPEPGDIVVFQGPDTWVPEVEVQEPANWFTGALLWLGRTVGVAPPSEDDYVKRVIATGGQTVECCDAEGRVTVDGQPLDEPYLYENTPLESRGFDAVTVPEGRLWVMGDHRSASADSRSHVGDRYSGTIAVDDVIGKAALIVWPVNRFGTLDDPDIQGVEASAAPPSGSAGPASPVGPVLPPGAGLVGALPVTVWHHRRRSRRVARRGPG</sequence>
<accession>A0ABV3XHK4</accession>
<dbReference type="SUPFAM" id="SSF51306">
    <property type="entry name" value="LexA/Signal peptidase"/>
    <property type="match status" value="1"/>
</dbReference>
<dbReference type="RefSeq" id="WP_369208508.1">
    <property type="nucleotide sequence ID" value="NZ_JBFNXQ010000058.1"/>
</dbReference>
<dbReference type="InterPro" id="IPR036286">
    <property type="entry name" value="LexA/Signal_pep-like_sf"/>
</dbReference>
<comment type="catalytic activity">
    <reaction evidence="1 6">
        <text>Cleavage of hydrophobic, N-terminal signal or leader sequences from secreted and periplasmic proteins.</text>
        <dbReference type="EC" id="3.4.21.89"/>
    </reaction>
</comment>
<evidence type="ECO:0000313" key="9">
    <source>
        <dbReference type="EMBL" id="MEX5720058.1"/>
    </source>
</evidence>
<evidence type="ECO:0000256" key="7">
    <source>
        <dbReference type="SAM" id="MobiDB-lite"/>
    </source>
</evidence>
<feature type="domain" description="Peptidase S26" evidence="8">
    <location>
        <begin position="43"/>
        <end position="241"/>
    </location>
</feature>
<comment type="caution">
    <text evidence="9">The sequence shown here is derived from an EMBL/GenBank/DDBJ whole genome shotgun (WGS) entry which is preliminary data.</text>
</comment>
<feature type="compositionally biased region" description="Low complexity" evidence="7">
    <location>
        <begin position="256"/>
        <end position="277"/>
    </location>
</feature>
<dbReference type="InterPro" id="IPR019533">
    <property type="entry name" value="Peptidase_S26"/>
</dbReference>
<feature type="region of interest" description="Disordered" evidence="7">
    <location>
        <begin position="255"/>
        <end position="277"/>
    </location>
</feature>